<protein>
    <recommendedName>
        <fullName evidence="1">peptidyl-tRNA hydrolase</fullName>
        <ecNumber evidence="1">3.1.1.29</ecNumber>
    </recommendedName>
</protein>
<evidence type="ECO:0000313" key="5">
    <source>
        <dbReference type="EMBL" id="MDE1464765.1"/>
    </source>
</evidence>
<dbReference type="Pfam" id="PF01981">
    <property type="entry name" value="PTH2"/>
    <property type="match status" value="1"/>
</dbReference>
<evidence type="ECO:0000256" key="1">
    <source>
        <dbReference type="ARBA" id="ARBA00013260"/>
    </source>
</evidence>
<keyword evidence="2 5" id="KW-0378">Hydrolase</keyword>
<comment type="caution">
    <text evidence="5">The sequence shown here is derived from an EMBL/GenBank/DDBJ whole genome shotgun (WGS) entry which is preliminary data.</text>
</comment>
<dbReference type="EC" id="3.1.1.29" evidence="1"/>
<dbReference type="GO" id="GO:0016787">
    <property type="term" value="F:hydrolase activity"/>
    <property type="evidence" value="ECO:0007669"/>
    <property type="project" value="UniProtKB-KW"/>
</dbReference>
<sequence>MDTPKAYFVIRSDLELNPAKLAVQIGHGTDMIWQHQIIDQASFNAWLDSKQGDRRKIVLEVKSLEKLTSLKEKLVNNGFYCYDIVDSGYNFVEANTHTGIVIFPTAANTNTIKRLRVYK</sequence>
<dbReference type="SUPFAM" id="SSF102462">
    <property type="entry name" value="Peptidyl-tRNA hydrolase II"/>
    <property type="match status" value="1"/>
</dbReference>
<accession>A0ABT5UEG9</accession>
<gene>
    <name evidence="5" type="ORF">ORQ98_22655</name>
</gene>
<dbReference type="EMBL" id="JAPMOU010000042">
    <property type="protein sequence ID" value="MDE1464765.1"/>
    <property type="molecule type" value="Genomic_DNA"/>
</dbReference>
<dbReference type="RefSeq" id="WP_274691074.1">
    <property type="nucleotide sequence ID" value="NZ_JAPMOU010000042.1"/>
</dbReference>
<dbReference type="Proteomes" id="UP001528823">
    <property type="component" value="Unassembled WGS sequence"/>
</dbReference>
<dbReference type="PANTHER" id="PTHR12649">
    <property type="entry name" value="PEPTIDYL-TRNA HYDROLASE 2"/>
    <property type="match status" value="1"/>
</dbReference>
<proteinExistence type="inferred from homology"/>
<comment type="catalytic activity">
    <reaction evidence="4">
        <text>an N-acyl-L-alpha-aminoacyl-tRNA + H2O = an N-acyl-L-amino acid + a tRNA + H(+)</text>
        <dbReference type="Rhea" id="RHEA:54448"/>
        <dbReference type="Rhea" id="RHEA-COMP:10123"/>
        <dbReference type="Rhea" id="RHEA-COMP:13883"/>
        <dbReference type="ChEBI" id="CHEBI:15377"/>
        <dbReference type="ChEBI" id="CHEBI:15378"/>
        <dbReference type="ChEBI" id="CHEBI:59874"/>
        <dbReference type="ChEBI" id="CHEBI:78442"/>
        <dbReference type="ChEBI" id="CHEBI:138191"/>
        <dbReference type="EC" id="3.1.1.29"/>
    </reaction>
</comment>
<dbReference type="InterPro" id="IPR023476">
    <property type="entry name" value="Pep_tRNA_hydro_II_dom_sf"/>
</dbReference>
<evidence type="ECO:0000256" key="4">
    <source>
        <dbReference type="ARBA" id="ARBA00048707"/>
    </source>
</evidence>
<reference evidence="5 6" key="1">
    <citation type="submission" date="2022-11" db="EMBL/GenBank/DDBJ databases">
        <title>Spartinivicinus poritis sp. nov., isolated from scleractinian coral Porites lutea.</title>
        <authorList>
            <person name="Zhang G."/>
            <person name="Cai L."/>
            <person name="Wei Q."/>
        </authorList>
    </citation>
    <scope>NUCLEOTIDE SEQUENCE [LARGE SCALE GENOMIC DNA]</scope>
    <source>
        <strain evidence="5 6">A2-2</strain>
    </source>
</reference>
<keyword evidence="6" id="KW-1185">Reference proteome</keyword>
<dbReference type="Gene3D" id="3.40.1490.10">
    <property type="entry name" value="Bit1"/>
    <property type="match status" value="1"/>
</dbReference>
<dbReference type="PANTHER" id="PTHR12649:SF11">
    <property type="entry name" value="PEPTIDYL-TRNA HYDROLASE 2, MITOCHONDRIAL"/>
    <property type="match status" value="1"/>
</dbReference>
<evidence type="ECO:0000313" key="6">
    <source>
        <dbReference type="Proteomes" id="UP001528823"/>
    </source>
</evidence>
<evidence type="ECO:0000256" key="2">
    <source>
        <dbReference type="ARBA" id="ARBA00022801"/>
    </source>
</evidence>
<organism evidence="5 6">
    <name type="scientific">Spartinivicinus poritis</name>
    <dbReference type="NCBI Taxonomy" id="2994640"/>
    <lineage>
        <taxon>Bacteria</taxon>
        <taxon>Pseudomonadati</taxon>
        <taxon>Pseudomonadota</taxon>
        <taxon>Gammaproteobacteria</taxon>
        <taxon>Oceanospirillales</taxon>
        <taxon>Zooshikellaceae</taxon>
        <taxon>Spartinivicinus</taxon>
    </lineage>
</organism>
<name>A0ABT5UEG9_9GAMM</name>
<evidence type="ECO:0000256" key="3">
    <source>
        <dbReference type="ARBA" id="ARBA00038050"/>
    </source>
</evidence>
<dbReference type="InterPro" id="IPR002833">
    <property type="entry name" value="PTH2"/>
</dbReference>
<comment type="similarity">
    <text evidence="3">Belongs to the PTH2 family.</text>
</comment>